<feature type="transmembrane region" description="Helical" evidence="3">
    <location>
        <begin position="303"/>
        <end position="323"/>
    </location>
</feature>
<dbReference type="Proteomes" id="UP000023152">
    <property type="component" value="Unassembled WGS sequence"/>
</dbReference>
<protein>
    <submittedName>
        <fullName evidence="4">Uncharacterized protein</fullName>
    </submittedName>
</protein>
<dbReference type="Gene3D" id="2.120.10.80">
    <property type="entry name" value="Kelch-type beta propeller"/>
    <property type="match status" value="1"/>
</dbReference>
<keyword evidence="3" id="KW-1133">Transmembrane helix</keyword>
<dbReference type="InterPro" id="IPR015915">
    <property type="entry name" value="Kelch-typ_b-propeller"/>
</dbReference>
<keyword evidence="1" id="KW-0880">Kelch repeat</keyword>
<dbReference type="EMBL" id="ASPP01026298">
    <property type="protein sequence ID" value="ETO07273.1"/>
    <property type="molecule type" value="Genomic_DNA"/>
</dbReference>
<organism evidence="4 5">
    <name type="scientific">Reticulomyxa filosa</name>
    <dbReference type="NCBI Taxonomy" id="46433"/>
    <lineage>
        <taxon>Eukaryota</taxon>
        <taxon>Sar</taxon>
        <taxon>Rhizaria</taxon>
        <taxon>Retaria</taxon>
        <taxon>Foraminifera</taxon>
        <taxon>Monothalamids</taxon>
        <taxon>Reticulomyxidae</taxon>
        <taxon>Reticulomyxa</taxon>
    </lineage>
</organism>
<dbReference type="PANTHER" id="PTHR46344:SF27">
    <property type="entry name" value="KELCH REPEAT SUPERFAMILY PROTEIN"/>
    <property type="match status" value="1"/>
</dbReference>
<dbReference type="AlphaFoldDB" id="X6LZB9"/>
<accession>X6LZB9</accession>
<keyword evidence="3" id="KW-0472">Membrane</keyword>
<evidence type="ECO:0000256" key="3">
    <source>
        <dbReference type="SAM" id="Phobius"/>
    </source>
</evidence>
<reference evidence="4 5" key="1">
    <citation type="journal article" date="2013" name="Curr. Biol.">
        <title>The Genome of the Foraminiferan Reticulomyxa filosa.</title>
        <authorList>
            <person name="Glockner G."/>
            <person name="Hulsmann N."/>
            <person name="Schleicher M."/>
            <person name="Noegel A.A."/>
            <person name="Eichinger L."/>
            <person name="Gallinger C."/>
            <person name="Pawlowski J."/>
            <person name="Sierra R."/>
            <person name="Euteneuer U."/>
            <person name="Pillet L."/>
            <person name="Moustafa A."/>
            <person name="Platzer M."/>
            <person name="Groth M."/>
            <person name="Szafranski K."/>
            <person name="Schliwa M."/>
        </authorList>
    </citation>
    <scope>NUCLEOTIDE SEQUENCE [LARGE SCALE GENOMIC DNA]</scope>
</reference>
<evidence type="ECO:0000256" key="1">
    <source>
        <dbReference type="ARBA" id="ARBA00022441"/>
    </source>
</evidence>
<gene>
    <name evidence="4" type="ORF">RFI_30118</name>
</gene>
<sequence>MRCKKNKKKKKKNVSASRVYTQMLSINGRLFVVGGEHVEQDNGRKNTGEEFDWNTKEWQILPPMSCRRWNHCACVLHSYEDSKSKAAIPPRIFVAGGWNPTTKEYLLSCEIYNTATNQWESILNMKYVHSCATAIEWKSRSKILVIGGQAGLLESKKTAKSPSGRENSKDKDASANNTITSMVKDFGNFRCVEVFDMKTQQWSQWPSLNSDHGFYPAVWCSDDDEKIYVAGNGTSPQTCIEFWDSRSHSWKVLDDSIPIGESKCRRMIASHLSDDLLEKWKRSEFAESSLHGVTKKNKINKKFWLSFYVLSLWKKVQIMFYSFELELFVFMKKRFFSTLFLCQIQKPCFHITQVKCNNVTLSRFIC</sequence>
<dbReference type="InterPro" id="IPR006652">
    <property type="entry name" value="Kelch_1"/>
</dbReference>
<proteinExistence type="predicted"/>
<keyword evidence="3" id="KW-0812">Transmembrane</keyword>
<dbReference type="SUPFAM" id="SSF117281">
    <property type="entry name" value="Kelch motif"/>
    <property type="match status" value="1"/>
</dbReference>
<dbReference type="SMART" id="SM00612">
    <property type="entry name" value="Kelch"/>
    <property type="match status" value="2"/>
</dbReference>
<keyword evidence="2" id="KW-0677">Repeat</keyword>
<evidence type="ECO:0000256" key="2">
    <source>
        <dbReference type="ARBA" id="ARBA00022737"/>
    </source>
</evidence>
<name>X6LZB9_RETFI</name>
<dbReference type="Pfam" id="PF01344">
    <property type="entry name" value="Kelch_1"/>
    <property type="match status" value="2"/>
</dbReference>
<comment type="caution">
    <text evidence="4">The sequence shown here is derived from an EMBL/GenBank/DDBJ whole genome shotgun (WGS) entry which is preliminary data.</text>
</comment>
<dbReference type="OrthoDB" id="7600570at2759"/>
<evidence type="ECO:0000313" key="4">
    <source>
        <dbReference type="EMBL" id="ETO07273.1"/>
    </source>
</evidence>
<dbReference type="PANTHER" id="PTHR46344">
    <property type="entry name" value="OS02G0202900 PROTEIN"/>
    <property type="match status" value="1"/>
</dbReference>
<evidence type="ECO:0000313" key="5">
    <source>
        <dbReference type="Proteomes" id="UP000023152"/>
    </source>
</evidence>
<keyword evidence="5" id="KW-1185">Reference proteome</keyword>